<dbReference type="Gene3D" id="1.10.10.10">
    <property type="entry name" value="Winged helix-like DNA-binding domain superfamily/Winged helix DNA-binding domain"/>
    <property type="match status" value="1"/>
</dbReference>
<feature type="domain" description="Disease resistance protein winged helix" evidence="6">
    <location>
        <begin position="192"/>
        <end position="262"/>
    </location>
</feature>
<dbReference type="PANTHER" id="PTHR33463:SF204">
    <property type="entry name" value="NB-ARC DOMAIN-CONTAINING PROTEIN"/>
    <property type="match status" value="1"/>
</dbReference>
<evidence type="ECO:0000256" key="1">
    <source>
        <dbReference type="ARBA" id="ARBA00008894"/>
    </source>
</evidence>
<comment type="similarity">
    <text evidence="1">Belongs to the disease resistance NB-LRR family.</text>
</comment>
<reference evidence="8" key="1">
    <citation type="submission" date="2015-07" db="EMBL/GenBank/DDBJ databases">
        <title>Transcriptome Assembly of Anthurium amnicola.</title>
        <authorList>
            <person name="Suzuki J."/>
        </authorList>
    </citation>
    <scope>NUCLEOTIDE SEQUENCE</scope>
</reference>
<dbReference type="SUPFAM" id="SSF52058">
    <property type="entry name" value="L domain-like"/>
    <property type="match status" value="1"/>
</dbReference>
<feature type="domain" description="Disease resistance R13L4/SHOC-2-like LRR" evidence="7">
    <location>
        <begin position="341"/>
        <end position="433"/>
    </location>
</feature>
<dbReference type="InterPro" id="IPR027417">
    <property type="entry name" value="P-loop_NTPase"/>
</dbReference>
<dbReference type="PRINTS" id="PR00364">
    <property type="entry name" value="DISEASERSIST"/>
</dbReference>
<dbReference type="Gene3D" id="3.40.50.300">
    <property type="entry name" value="P-loop containing nucleotide triphosphate hydrolases"/>
    <property type="match status" value="1"/>
</dbReference>
<keyword evidence="3" id="KW-0611">Plant defense</keyword>
<dbReference type="SUPFAM" id="SSF52540">
    <property type="entry name" value="P-loop containing nucleoside triphosphate hydrolases"/>
    <property type="match status" value="1"/>
</dbReference>
<evidence type="ECO:0000256" key="4">
    <source>
        <dbReference type="ARBA" id="ARBA00022840"/>
    </source>
</evidence>
<dbReference type="InterPro" id="IPR002182">
    <property type="entry name" value="NB-ARC"/>
</dbReference>
<name>A0A1D1XIU1_9ARAE</name>
<proteinExistence type="inferred from homology"/>
<evidence type="ECO:0000259" key="7">
    <source>
        <dbReference type="Pfam" id="PF23598"/>
    </source>
</evidence>
<dbReference type="Gene3D" id="1.10.8.430">
    <property type="entry name" value="Helical domain of apoptotic protease-activating factors"/>
    <property type="match status" value="1"/>
</dbReference>
<dbReference type="InterPro" id="IPR050905">
    <property type="entry name" value="Plant_NBS-LRR"/>
</dbReference>
<organism evidence="8">
    <name type="scientific">Anthurium amnicola</name>
    <dbReference type="NCBI Taxonomy" id="1678845"/>
    <lineage>
        <taxon>Eukaryota</taxon>
        <taxon>Viridiplantae</taxon>
        <taxon>Streptophyta</taxon>
        <taxon>Embryophyta</taxon>
        <taxon>Tracheophyta</taxon>
        <taxon>Spermatophyta</taxon>
        <taxon>Magnoliopsida</taxon>
        <taxon>Liliopsida</taxon>
        <taxon>Araceae</taxon>
        <taxon>Pothoideae</taxon>
        <taxon>Potheae</taxon>
        <taxon>Anthurium</taxon>
    </lineage>
</organism>
<evidence type="ECO:0000256" key="2">
    <source>
        <dbReference type="ARBA" id="ARBA00022737"/>
    </source>
</evidence>
<evidence type="ECO:0000259" key="6">
    <source>
        <dbReference type="Pfam" id="PF23559"/>
    </source>
</evidence>
<dbReference type="Pfam" id="PF23598">
    <property type="entry name" value="LRR_14"/>
    <property type="match status" value="1"/>
</dbReference>
<dbReference type="GO" id="GO:0043531">
    <property type="term" value="F:ADP binding"/>
    <property type="evidence" value="ECO:0007669"/>
    <property type="project" value="InterPro"/>
</dbReference>
<dbReference type="GO" id="GO:0005524">
    <property type="term" value="F:ATP binding"/>
    <property type="evidence" value="ECO:0007669"/>
    <property type="project" value="UniProtKB-KW"/>
</dbReference>
<evidence type="ECO:0000313" key="8">
    <source>
        <dbReference type="EMBL" id="JAT42309.1"/>
    </source>
</evidence>
<dbReference type="GO" id="GO:0002758">
    <property type="term" value="P:innate immune response-activating signaling pathway"/>
    <property type="evidence" value="ECO:0007669"/>
    <property type="project" value="UniProtKB-ARBA"/>
</dbReference>
<dbReference type="GO" id="GO:0042742">
    <property type="term" value="P:defense response to bacterium"/>
    <property type="evidence" value="ECO:0007669"/>
    <property type="project" value="UniProtKB-ARBA"/>
</dbReference>
<dbReference type="Pfam" id="PF23559">
    <property type="entry name" value="WHD_DRP"/>
    <property type="match status" value="1"/>
</dbReference>
<dbReference type="Pfam" id="PF00931">
    <property type="entry name" value="NB-ARC"/>
    <property type="match status" value="1"/>
</dbReference>
<protein>
    <submittedName>
        <fullName evidence="8">Disease resistance protein RPS2</fullName>
    </submittedName>
</protein>
<keyword evidence="4" id="KW-0547">Nucleotide-binding</keyword>
<feature type="domain" description="NB-ARC" evidence="5">
    <location>
        <begin position="2"/>
        <end position="104"/>
    </location>
</feature>
<dbReference type="AlphaFoldDB" id="A0A1D1XIU1"/>
<dbReference type="PANTHER" id="PTHR33463">
    <property type="entry name" value="NB-ARC DOMAIN-CONTAINING PROTEIN-RELATED"/>
    <property type="match status" value="1"/>
</dbReference>
<keyword evidence="2" id="KW-0677">Repeat</keyword>
<dbReference type="InterPro" id="IPR036388">
    <property type="entry name" value="WH-like_DNA-bd_sf"/>
</dbReference>
<evidence type="ECO:0000256" key="3">
    <source>
        <dbReference type="ARBA" id="ARBA00022821"/>
    </source>
</evidence>
<dbReference type="InterPro" id="IPR055414">
    <property type="entry name" value="LRR_R13L4/SHOC2-like"/>
</dbReference>
<dbReference type="InterPro" id="IPR032675">
    <property type="entry name" value="LRR_dom_sf"/>
</dbReference>
<dbReference type="FunFam" id="1.10.10.10:FF:000322">
    <property type="entry name" value="Probable disease resistance protein At1g63360"/>
    <property type="match status" value="1"/>
</dbReference>
<accession>A0A1D1XIU1</accession>
<keyword evidence="4" id="KW-0067">ATP-binding</keyword>
<dbReference type="InterPro" id="IPR058922">
    <property type="entry name" value="WHD_DRP"/>
</dbReference>
<dbReference type="GO" id="GO:0009626">
    <property type="term" value="P:plant-type hypersensitive response"/>
    <property type="evidence" value="ECO:0007669"/>
    <property type="project" value="UniProtKB-ARBA"/>
</dbReference>
<feature type="non-terminal residue" evidence="8">
    <location>
        <position position="1"/>
    </location>
</feature>
<dbReference type="EMBL" id="GDJX01025627">
    <property type="protein sequence ID" value="JAT42309.1"/>
    <property type="molecule type" value="Transcribed_RNA"/>
</dbReference>
<dbReference type="FunFam" id="1.10.8.430:FF:000003">
    <property type="entry name" value="Probable disease resistance protein At5g66910"/>
    <property type="match status" value="1"/>
</dbReference>
<evidence type="ECO:0000259" key="5">
    <source>
        <dbReference type="Pfam" id="PF00931"/>
    </source>
</evidence>
<dbReference type="Gene3D" id="3.80.10.10">
    <property type="entry name" value="Ribonuclease Inhibitor"/>
    <property type="match status" value="1"/>
</dbReference>
<sequence>KQIGDRLGLSFSDGTHQSLVEQQAIDLNEALSKKQFLLLMDDVWTRLELWKIGIPALGGESNRKIAFTTRMLSVCHAMSADKNVEVDALDPDRSWELFGKVVGEEAPLQNPQIDKLARMVVGKCGGLPLAITTIGRAMRGRWHPAEWKGALKALDDSAEELGGDDELLPRLKVSYDFLENDAMRSALLFCAMYPEDCDISREELVEYWVGEGLLSCDGGRIDDARCKGHMLIGKLQDACMLQHGITDPLRKVRMHDAIRDMALWQTRHGKGDVGGFCRLDEEKLTYGDEIKGGERVRRIWMRHLQLKGAPRCIKACPNTWTLLLNRTSFGQSLLVDFFQFMKALRVLDLSVTTVEVLPVEIGSLEELQYLNLSFTRISRLPKEVGRLKRLKQLVLESTYYLNRVPRGAITGLESTLQVLNMWNSGYDWEGKMVEQVDVAGGGDEQLELTDLEGLVRLLDLRITIKTTRLLAVILGSDKLRTCTRHLGLHNHNQPPSEGLVYEEGEALPRRAFNRTTHHNASGDESPPIVETLRLRLNRLPSLERLLLSGFHSETTIVIVGSTDHPEWDDRSNNGDPSSEGFRELHVQRFDGLKDLKLVGTFPSLEQIKLFRCSRVETLELDDEQGGDSRFPLLKRVSLHVLQELESISRRALNHPELETISVSKCPQLRHLPLGPESVRKLTKIVGEQHWWDRLHWANVDVKPKYDGCFVDREGGLHH</sequence>
<gene>
    <name evidence="8" type="primary">RPS2_68</name>
    <name evidence="8" type="ORF">g.34836</name>
</gene>
<dbReference type="InterPro" id="IPR042197">
    <property type="entry name" value="Apaf_helical"/>
</dbReference>